<keyword evidence="4" id="KW-1185">Reference proteome</keyword>
<keyword evidence="2" id="KW-1133">Transmembrane helix</keyword>
<dbReference type="AlphaFoldDB" id="A0A5D0NK18"/>
<evidence type="ECO:0000313" key="4">
    <source>
        <dbReference type="Proteomes" id="UP000323380"/>
    </source>
</evidence>
<protein>
    <submittedName>
        <fullName evidence="3">Uncharacterized protein</fullName>
    </submittedName>
</protein>
<proteinExistence type="predicted"/>
<feature type="transmembrane region" description="Helical" evidence="2">
    <location>
        <begin position="162"/>
        <end position="186"/>
    </location>
</feature>
<accession>A0A5D0NK18</accession>
<dbReference type="RefSeq" id="WP_148344438.1">
    <property type="nucleotide sequence ID" value="NZ_VSFG01000004.1"/>
</dbReference>
<evidence type="ECO:0000256" key="2">
    <source>
        <dbReference type="SAM" id="Phobius"/>
    </source>
</evidence>
<organism evidence="3 4">
    <name type="scientific">Actinomadura chibensis</name>
    <dbReference type="NCBI Taxonomy" id="392828"/>
    <lineage>
        <taxon>Bacteria</taxon>
        <taxon>Bacillati</taxon>
        <taxon>Actinomycetota</taxon>
        <taxon>Actinomycetes</taxon>
        <taxon>Streptosporangiales</taxon>
        <taxon>Thermomonosporaceae</taxon>
        <taxon>Actinomadura</taxon>
    </lineage>
</organism>
<dbReference type="Proteomes" id="UP000323380">
    <property type="component" value="Unassembled WGS sequence"/>
</dbReference>
<keyword evidence="2" id="KW-0812">Transmembrane</keyword>
<sequence>MGPPPPPAGPPPAGPPGPAWTGPPPRVRPAAGWYALPAALVLVAVVGFFAVFALLWDDTDAANGPSGAGDPAAGVTVRLEEGFGYFLYVRAGAPSPFACSVKADGRSGPVRLTRKNSWSASDHASYRYTASFTAPVSGTAVLTCRGTDGPILVTPDDTANGYLGFALFAALGLGMVAAVAFIVTILRRSGAKRRAASAGGVPYGY</sequence>
<feature type="region of interest" description="Disordered" evidence="1">
    <location>
        <begin position="1"/>
        <end position="23"/>
    </location>
</feature>
<keyword evidence="2" id="KW-0472">Membrane</keyword>
<dbReference type="STRING" id="1220554.GCA_001552135_00739"/>
<name>A0A5D0NK18_9ACTN</name>
<dbReference type="EMBL" id="VSFG01000004">
    <property type="protein sequence ID" value="TYB44695.1"/>
    <property type="molecule type" value="Genomic_DNA"/>
</dbReference>
<evidence type="ECO:0000313" key="3">
    <source>
        <dbReference type="EMBL" id="TYB44695.1"/>
    </source>
</evidence>
<comment type="caution">
    <text evidence="3">The sequence shown here is derived from an EMBL/GenBank/DDBJ whole genome shotgun (WGS) entry which is preliminary data.</text>
</comment>
<reference evidence="3 4" key="1">
    <citation type="submission" date="2019-08" db="EMBL/GenBank/DDBJ databases">
        <title>Actinomadura sp. nov. CYP1-5 isolated from mountain soil.</title>
        <authorList>
            <person name="Songsumanus A."/>
            <person name="Kuncharoen N."/>
            <person name="Kudo T."/>
            <person name="Yuki M."/>
            <person name="Igarashi Y."/>
            <person name="Tanasupawat S."/>
        </authorList>
    </citation>
    <scope>NUCLEOTIDE SEQUENCE [LARGE SCALE GENOMIC DNA]</scope>
    <source>
        <strain evidence="3 4">JCM 14158</strain>
    </source>
</reference>
<gene>
    <name evidence="3" type="ORF">FXF69_21315</name>
</gene>
<feature type="transmembrane region" description="Helical" evidence="2">
    <location>
        <begin position="33"/>
        <end position="56"/>
    </location>
</feature>
<evidence type="ECO:0000256" key="1">
    <source>
        <dbReference type="SAM" id="MobiDB-lite"/>
    </source>
</evidence>